<dbReference type="SUPFAM" id="SSF52266">
    <property type="entry name" value="SGNH hydrolase"/>
    <property type="match status" value="1"/>
</dbReference>
<dbReference type="InterPro" id="IPR036514">
    <property type="entry name" value="SGNH_hydro_sf"/>
</dbReference>
<evidence type="ECO:0000259" key="1">
    <source>
        <dbReference type="Pfam" id="PF13472"/>
    </source>
</evidence>
<evidence type="ECO:0000313" key="2">
    <source>
        <dbReference type="EMBL" id="PPQ68938.1"/>
    </source>
</evidence>
<feature type="domain" description="SGNH hydrolase-type esterase" evidence="1">
    <location>
        <begin position="11"/>
        <end position="230"/>
    </location>
</feature>
<dbReference type="Proteomes" id="UP000283269">
    <property type="component" value="Unassembled WGS sequence"/>
</dbReference>
<evidence type="ECO:0000313" key="3">
    <source>
        <dbReference type="Proteomes" id="UP000283269"/>
    </source>
</evidence>
<proteinExistence type="predicted"/>
<dbReference type="CDD" id="cd01838">
    <property type="entry name" value="Isoamyl_acetate_hydrolase_like"/>
    <property type="match status" value="1"/>
</dbReference>
<dbReference type="AlphaFoldDB" id="A0A409VRQ5"/>
<dbReference type="Pfam" id="PF13472">
    <property type="entry name" value="Lipase_GDSL_2"/>
    <property type="match status" value="1"/>
</dbReference>
<dbReference type="PANTHER" id="PTHR14209">
    <property type="entry name" value="ISOAMYL ACETATE-HYDROLYZING ESTERASE 1"/>
    <property type="match status" value="1"/>
</dbReference>
<dbReference type="EMBL" id="NHYD01003946">
    <property type="protein sequence ID" value="PPQ68938.1"/>
    <property type="molecule type" value="Genomic_DNA"/>
</dbReference>
<organism evidence="2 3">
    <name type="scientific">Psilocybe cyanescens</name>
    <dbReference type="NCBI Taxonomy" id="93625"/>
    <lineage>
        <taxon>Eukaryota</taxon>
        <taxon>Fungi</taxon>
        <taxon>Dikarya</taxon>
        <taxon>Basidiomycota</taxon>
        <taxon>Agaricomycotina</taxon>
        <taxon>Agaricomycetes</taxon>
        <taxon>Agaricomycetidae</taxon>
        <taxon>Agaricales</taxon>
        <taxon>Agaricineae</taxon>
        <taxon>Strophariaceae</taxon>
        <taxon>Psilocybe</taxon>
    </lineage>
</organism>
<reference evidence="2 3" key="1">
    <citation type="journal article" date="2018" name="Evol. Lett.">
        <title>Horizontal gene cluster transfer increased hallucinogenic mushroom diversity.</title>
        <authorList>
            <person name="Reynolds H.T."/>
            <person name="Vijayakumar V."/>
            <person name="Gluck-Thaler E."/>
            <person name="Korotkin H.B."/>
            <person name="Matheny P.B."/>
            <person name="Slot J.C."/>
        </authorList>
    </citation>
    <scope>NUCLEOTIDE SEQUENCE [LARGE SCALE GENOMIC DNA]</scope>
    <source>
        <strain evidence="2 3">2631</strain>
    </source>
</reference>
<sequence length="266" mass="29938">MAAHVQDVFMLFGDSITQGAWEPDRNGFGQRLSRMSRLYLQRWTGLLTTQRPDVYARKLDVLNRGLSGYNTEWGIPVFEQCIAKSSDQYAPKIRVLAIWFGANDACIQPSPQHVPLAKFSRNLKQMVEMVKSPESPRYSPATRIILISPPPVNTLARRADLEARNPPLVLDREFEITRAYSEAVREVASAQGVAFVDVWTAIWDAADRKEESLSKFLGDGLHLNEDGYKVGAAFVLWNGLLVTWESVDPVRRADEDHRTGIPRGAL</sequence>
<dbReference type="STRING" id="93625.A0A409VRQ5"/>
<dbReference type="Gene3D" id="3.40.50.1110">
    <property type="entry name" value="SGNH hydrolase"/>
    <property type="match status" value="1"/>
</dbReference>
<dbReference type="InParanoid" id="A0A409VRQ5"/>
<dbReference type="InterPro" id="IPR013830">
    <property type="entry name" value="SGNH_hydro"/>
</dbReference>
<gene>
    <name evidence="2" type="ORF">CVT25_009032</name>
</gene>
<accession>A0A409VRQ5</accession>
<keyword evidence="3" id="KW-1185">Reference proteome</keyword>
<protein>
    <recommendedName>
        <fullName evidence="1">SGNH hydrolase-type esterase domain-containing protein</fullName>
    </recommendedName>
</protein>
<comment type="caution">
    <text evidence="2">The sequence shown here is derived from an EMBL/GenBank/DDBJ whole genome shotgun (WGS) entry which is preliminary data.</text>
</comment>
<name>A0A409VRQ5_PSICY</name>
<dbReference type="OrthoDB" id="671439at2759"/>
<dbReference type="PANTHER" id="PTHR14209:SF19">
    <property type="entry name" value="ISOAMYL ACETATE-HYDROLYZING ESTERASE 1 HOMOLOG"/>
    <property type="match status" value="1"/>
</dbReference>
<dbReference type="InterPro" id="IPR045136">
    <property type="entry name" value="Iah1-like"/>
</dbReference>